<proteinExistence type="predicted"/>
<keyword evidence="4" id="KW-1185">Reference proteome</keyword>
<reference evidence="3 4" key="1">
    <citation type="submission" date="2020-12" db="EMBL/GenBank/DDBJ databases">
        <authorList>
            <person name="Zhou J."/>
        </authorList>
    </citation>
    <scope>NUCLEOTIDE SEQUENCE [LARGE SCALE GENOMIC DNA]</scope>
    <source>
        <strain evidence="3 4">CCUG 61299</strain>
    </source>
</reference>
<feature type="domain" description="Methyltransferase small" evidence="1">
    <location>
        <begin position="190"/>
        <end position="272"/>
    </location>
</feature>
<keyword evidence="3" id="KW-0489">Methyltransferase</keyword>
<dbReference type="Proteomes" id="UP000595895">
    <property type="component" value="Chromosome"/>
</dbReference>
<dbReference type="InterPro" id="IPR002052">
    <property type="entry name" value="DNA_methylase_N6_adenine_CS"/>
</dbReference>
<dbReference type="PROSITE" id="PS00092">
    <property type="entry name" value="N6_MTASE"/>
    <property type="match status" value="1"/>
</dbReference>
<dbReference type="PANTHER" id="PTHR18895:SF74">
    <property type="entry name" value="MTRF1L RELEASE FACTOR GLUTAMINE METHYLTRANSFERASE"/>
    <property type="match status" value="1"/>
</dbReference>
<dbReference type="EMBL" id="CP066802">
    <property type="protein sequence ID" value="QQM66931.1"/>
    <property type="molecule type" value="Genomic_DNA"/>
</dbReference>
<dbReference type="InterPro" id="IPR050320">
    <property type="entry name" value="N5-glutamine_MTase"/>
</dbReference>
<keyword evidence="3" id="KW-0808">Transferase</keyword>
<dbReference type="Pfam" id="PF17827">
    <property type="entry name" value="PrmC_N"/>
    <property type="match status" value="1"/>
</dbReference>
<dbReference type="GO" id="GO:0032259">
    <property type="term" value="P:methylation"/>
    <property type="evidence" value="ECO:0007669"/>
    <property type="project" value="UniProtKB-KW"/>
</dbReference>
<dbReference type="Pfam" id="PF05175">
    <property type="entry name" value="MTS"/>
    <property type="match status" value="1"/>
</dbReference>
<evidence type="ECO:0000313" key="4">
    <source>
        <dbReference type="Proteomes" id="UP000595895"/>
    </source>
</evidence>
<dbReference type="Gene3D" id="1.10.8.10">
    <property type="entry name" value="DNA helicase RuvA subunit, C-terminal domain"/>
    <property type="match status" value="1"/>
</dbReference>
<dbReference type="GO" id="GO:0008757">
    <property type="term" value="F:S-adenosylmethionine-dependent methyltransferase activity"/>
    <property type="evidence" value="ECO:0007669"/>
    <property type="project" value="UniProtKB-ARBA"/>
</dbReference>
<dbReference type="InterPro" id="IPR040758">
    <property type="entry name" value="PrmC_N"/>
</dbReference>
<dbReference type="GO" id="GO:0008170">
    <property type="term" value="F:N-methyltransferase activity"/>
    <property type="evidence" value="ECO:0007669"/>
    <property type="project" value="UniProtKB-ARBA"/>
</dbReference>
<dbReference type="AlphaFoldDB" id="A0A7T7S1I0"/>
<name>A0A7T7S1I0_9ACTO</name>
<dbReference type="InterPro" id="IPR029063">
    <property type="entry name" value="SAM-dependent_MTases_sf"/>
</dbReference>
<protein>
    <submittedName>
        <fullName evidence="3">Peptide chain release factor N(5)-glutamine methyltransferase</fullName>
    </submittedName>
</protein>
<evidence type="ECO:0000259" key="2">
    <source>
        <dbReference type="Pfam" id="PF17827"/>
    </source>
</evidence>
<dbReference type="KEGG" id="awe:JG540_07690"/>
<dbReference type="InterPro" id="IPR007848">
    <property type="entry name" value="Small_mtfrase_dom"/>
</dbReference>
<gene>
    <name evidence="3" type="ORF">JG540_07690</name>
</gene>
<dbReference type="SUPFAM" id="SSF53335">
    <property type="entry name" value="S-adenosyl-L-methionine-dependent methyltransferases"/>
    <property type="match status" value="1"/>
</dbReference>
<dbReference type="Gene3D" id="3.40.50.150">
    <property type="entry name" value="Vaccinia Virus protein VP39"/>
    <property type="match status" value="1"/>
</dbReference>
<sequence>MTGSQEKGWAGAPRDWPQALLGLRDGRSAQPLGRYAFRRLVRDASRALAEAGVSSPESDARALADLVVGRPLVMVDDVGAAEATRFLTLVARRAAREPLQLITGRMWFRGLELRARPGVFIVRPETEVVAGAAIDAARGLAREAESPGERADGGAARHLAARHRDADGASVRAASGAVSGEAALVPGPLVVDLCTGSGAIAAAVATEVPTARVVAVEIDAVAAALARENCERLAPGRVEVVQADATAPATLAALDGTVDVVVSNPPYVPAGAVEDPETARHDPERALFGGGADGLAVPTAVVRRSAALLRPGGLLVMEHDAGQGAALRAVATAAGLRQVRTGQDLTGRGRYLRARR</sequence>
<accession>A0A7T7S1I0</accession>
<evidence type="ECO:0000259" key="1">
    <source>
        <dbReference type="Pfam" id="PF05175"/>
    </source>
</evidence>
<dbReference type="PANTHER" id="PTHR18895">
    <property type="entry name" value="HEMK METHYLTRANSFERASE"/>
    <property type="match status" value="1"/>
</dbReference>
<organism evidence="3 4">
    <name type="scientific">Actinomyces weissii</name>
    <dbReference type="NCBI Taxonomy" id="675090"/>
    <lineage>
        <taxon>Bacteria</taxon>
        <taxon>Bacillati</taxon>
        <taxon>Actinomycetota</taxon>
        <taxon>Actinomycetes</taxon>
        <taxon>Actinomycetales</taxon>
        <taxon>Actinomycetaceae</taxon>
        <taxon>Actinomyces</taxon>
    </lineage>
</organism>
<dbReference type="CDD" id="cd02440">
    <property type="entry name" value="AdoMet_MTases"/>
    <property type="match status" value="1"/>
</dbReference>
<evidence type="ECO:0000313" key="3">
    <source>
        <dbReference type="EMBL" id="QQM66931.1"/>
    </source>
</evidence>
<feature type="domain" description="Release factor glutamine methyltransferase N-terminal" evidence="2">
    <location>
        <begin position="40"/>
        <end position="104"/>
    </location>
</feature>
<dbReference type="GO" id="GO:0003676">
    <property type="term" value="F:nucleic acid binding"/>
    <property type="evidence" value="ECO:0007669"/>
    <property type="project" value="InterPro"/>
</dbReference>